<gene>
    <name evidence="3" type="ORF">QE380_001162</name>
</gene>
<dbReference type="EMBL" id="JAUTBK010000002">
    <property type="protein sequence ID" value="MDQ1208239.1"/>
    <property type="molecule type" value="Genomic_DNA"/>
</dbReference>
<protein>
    <recommendedName>
        <fullName evidence="5">Transcriptional regulator</fullName>
    </recommendedName>
</protein>
<evidence type="ECO:0000313" key="3">
    <source>
        <dbReference type="EMBL" id="MDQ1208239.1"/>
    </source>
</evidence>
<keyword evidence="2" id="KW-0804">Transcription</keyword>
<accession>A0ABU0UUK9</accession>
<evidence type="ECO:0000256" key="2">
    <source>
        <dbReference type="ARBA" id="ARBA00023163"/>
    </source>
</evidence>
<sequence length="371" mass="42108">MDMSKKQGFDIHSNSGLILGESSPDEILKRESAPLLDLGQEWQQALFGRSIQHCHSELLHIAEDAGMAIGITDHHGTLCWTWSSHLMRSSAEQVHFVQGGHWSMQAVGKNAIGLALKTNRASCVYSHENQMNSVRDWVCYAAPIIDQATGQLHGIMNLSTKYEKHNALGVLAVERCADLVRRAIQFEQTNVLYIKVLGTPRIQFNQKVLTLSHRQIEILCILALCPDGISLDELHYALYGDRQVTNTTLKSELSQLRNLLPDCIQSRPYRLNCEIQSDFLMAEQALNQGFTTTVLSLYKGSFLNKSDSPFLCAWRDCFDARLSHLIYQMKDVDQLFRLISRAPERVDAIHRLFDLLPEDSPYREKLNKLLE</sequence>
<evidence type="ECO:0008006" key="5">
    <source>
        <dbReference type="Google" id="ProtNLM"/>
    </source>
</evidence>
<reference evidence="3 4" key="1">
    <citation type="submission" date="2023-07" db="EMBL/GenBank/DDBJ databases">
        <title>Functional and genomic diversity of the sorghum phyllosphere microbiome.</title>
        <authorList>
            <person name="Shade A."/>
        </authorList>
    </citation>
    <scope>NUCLEOTIDE SEQUENCE [LARGE SCALE GENOMIC DNA]</scope>
    <source>
        <strain evidence="3 4">SORGH_AS_0887</strain>
    </source>
</reference>
<name>A0ABU0UUK9_ACIBI</name>
<dbReference type="Gene3D" id="3.30.450.40">
    <property type="match status" value="1"/>
</dbReference>
<dbReference type="InterPro" id="IPR036388">
    <property type="entry name" value="WH-like_DNA-bd_sf"/>
</dbReference>
<dbReference type="RefSeq" id="WP_307002638.1">
    <property type="nucleotide sequence ID" value="NZ_JAUTBK010000002.1"/>
</dbReference>
<comment type="caution">
    <text evidence="3">The sequence shown here is derived from an EMBL/GenBank/DDBJ whole genome shotgun (WGS) entry which is preliminary data.</text>
</comment>
<proteinExistence type="predicted"/>
<evidence type="ECO:0000256" key="1">
    <source>
        <dbReference type="ARBA" id="ARBA00023015"/>
    </source>
</evidence>
<evidence type="ECO:0000313" key="4">
    <source>
        <dbReference type="Proteomes" id="UP001233360"/>
    </source>
</evidence>
<dbReference type="InterPro" id="IPR029016">
    <property type="entry name" value="GAF-like_dom_sf"/>
</dbReference>
<dbReference type="Proteomes" id="UP001233360">
    <property type="component" value="Unassembled WGS sequence"/>
</dbReference>
<keyword evidence="4" id="KW-1185">Reference proteome</keyword>
<dbReference type="Gene3D" id="1.10.10.10">
    <property type="entry name" value="Winged helix-like DNA-binding domain superfamily/Winged helix DNA-binding domain"/>
    <property type="match status" value="1"/>
</dbReference>
<keyword evidence="1" id="KW-0805">Transcription regulation</keyword>
<organism evidence="3 4">
    <name type="scientific">Acinetobacter baylyi</name>
    <dbReference type="NCBI Taxonomy" id="202950"/>
    <lineage>
        <taxon>Bacteria</taxon>
        <taxon>Pseudomonadati</taxon>
        <taxon>Pseudomonadota</taxon>
        <taxon>Gammaproteobacteria</taxon>
        <taxon>Moraxellales</taxon>
        <taxon>Moraxellaceae</taxon>
        <taxon>Acinetobacter</taxon>
    </lineage>
</organism>